<keyword evidence="3" id="KW-0444">Lipid biosynthesis</keyword>
<dbReference type="GO" id="GO:0005506">
    <property type="term" value="F:iron ion binding"/>
    <property type="evidence" value="ECO:0007669"/>
    <property type="project" value="InterPro"/>
</dbReference>
<keyword evidence="12 14" id="KW-0472">Membrane</keyword>
<evidence type="ECO:0000256" key="1">
    <source>
        <dbReference type="ARBA" id="ARBA00001947"/>
    </source>
</evidence>
<dbReference type="PANTHER" id="PTHR12863:SF1">
    <property type="entry name" value="FATTY ACID 2-HYDROXYLASE"/>
    <property type="match status" value="1"/>
</dbReference>
<comment type="subcellular location">
    <subcellularLocation>
        <location evidence="2">Endoplasmic reticulum membrane</location>
        <topology evidence="2">Multi-pass membrane protein</topology>
    </subcellularLocation>
</comment>
<feature type="domain" description="Fatty acid hydroxylase" evidence="15">
    <location>
        <begin position="43"/>
        <end position="184"/>
    </location>
</feature>
<comment type="caution">
    <text evidence="16">The sequence shown here is derived from an EMBL/GenBank/DDBJ whole genome shotgun (WGS) entry which is preliminary data.</text>
</comment>
<keyword evidence="7" id="KW-0276">Fatty acid metabolism</keyword>
<feature type="transmembrane region" description="Helical" evidence="14">
    <location>
        <begin position="117"/>
        <end position="134"/>
    </location>
</feature>
<evidence type="ECO:0000256" key="9">
    <source>
        <dbReference type="ARBA" id="ARBA00022989"/>
    </source>
</evidence>
<evidence type="ECO:0000256" key="6">
    <source>
        <dbReference type="ARBA" id="ARBA00022824"/>
    </source>
</evidence>
<dbReference type="AlphaFoldDB" id="A0A4V2WME4"/>
<evidence type="ECO:0000256" key="13">
    <source>
        <dbReference type="ARBA" id="ARBA00023160"/>
    </source>
</evidence>
<keyword evidence="6" id="KW-0256">Endoplasmic reticulum</keyword>
<dbReference type="GO" id="GO:0016020">
    <property type="term" value="C:membrane"/>
    <property type="evidence" value="ECO:0007669"/>
    <property type="project" value="InterPro"/>
</dbReference>
<evidence type="ECO:0000259" key="15">
    <source>
        <dbReference type="Pfam" id="PF04116"/>
    </source>
</evidence>
<organism evidence="16 17">
    <name type="scientific">Paenibacillus albiflavus</name>
    <dbReference type="NCBI Taxonomy" id="2545760"/>
    <lineage>
        <taxon>Bacteria</taxon>
        <taxon>Bacillati</taxon>
        <taxon>Bacillota</taxon>
        <taxon>Bacilli</taxon>
        <taxon>Bacillales</taxon>
        <taxon>Paenibacillaceae</taxon>
        <taxon>Paenibacillus</taxon>
    </lineage>
</organism>
<evidence type="ECO:0000256" key="14">
    <source>
        <dbReference type="SAM" id="Phobius"/>
    </source>
</evidence>
<name>A0A4V2WME4_9BACL</name>
<dbReference type="Proteomes" id="UP000295418">
    <property type="component" value="Unassembled WGS sequence"/>
</dbReference>
<keyword evidence="8" id="KW-0862">Zinc</keyword>
<evidence type="ECO:0000256" key="12">
    <source>
        <dbReference type="ARBA" id="ARBA00023136"/>
    </source>
</evidence>
<feature type="transmembrane region" description="Helical" evidence="14">
    <location>
        <begin position="38"/>
        <end position="55"/>
    </location>
</feature>
<evidence type="ECO:0000256" key="10">
    <source>
        <dbReference type="ARBA" id="ARBA00023002"/>
    </source>
</evidence>
<keyword evidence="10" id="KW-0560">Oxidoreductase</keyword>
<dbReference type="InterPro" id="IPR006694">
    <property type="entry name" value="Fatty_acid_hydroxylase"/>
</dbReference>
<dbReference type="PANTHER" id="PTHR12863">
    <property type="entry name" value="FATTY ACID HYDROXYLASE"/>
    <property type="match status" value="1"/>
</dbReference>
<evidence type="ECO:0000256" key="8">
    <source>
        <dbReference type="ARBA" id="ARBA00022833"/>
    </source>
</evidence>
<dbReference type="RefSeq" id="WP_132420606.1">
    <property type="nucleotide sequence ID" value="NZ_SKFG01000060.1"/>
</dbReference>
<evidence type="ECO:0000256" key="3">
    <source>
        <dbReference type="ARBA" id="ARBA00022516"/>
    </source>
</evidence>
<comment type="cofactor">
    <cofactor evidence="1">
        <name>Zn(2+)</name>
        <dbReference type="ChEBI" id="CHEBI:29105"/>
    </cofactor>
</comment>
<feature type="transmembrane region" description="Helical" evidence="14">
    <location>
        <begin position="91"/>
        <end position="111"/>
    </location>
</feature>
<sequence>MKMKYVKEFLTFPDIVVMSLLCLISVCFTIIYADHATVWLAVPLGMLGFSLNEYFTHRFLFHLKAPRNPFMLKMLKRLHYDHHASPDDLHLLFLPLWYSLPLMIITSGIVYAFTTSLMITNAFVSGVMLFFLLYEWTHYIAHRPVQPLTSWGKWMKKVHKWHHYKNENYWYGVTHPGFDYVMGTFKDHEGVEKSPTARKLEDRGKDIGF</sequence>
<dbReference type="GO" id="GO:0006633">
    <property type="term" value="P:fatty acid biosynthetic process"/>
    <property type="evidence" value="ECO:0007669"/>
    <property type="project" value="UniProtKB-KW"/>
</dbReference>
<keyword evidence="9 14" id="KW-1133">Transmembrane helix</keyword>
<evidence type="ECO:0000256" key="4">
    <source>
        <dbReference type="ARBA" id="ARBA00022692"/>
    </source>
</evidence>
<keyword evidence="5" id="KW-0479">Metal-binding</keyword>
<dbReference type="InterPro" id="IPR014430">
    <property type="entry name" value="Scs7"/>
</dbReference>
<evidence type="ECO:0000313" key="16">
    <source>
        <dbReference type="EMBL" id="TCZ68607.1"/>
    </source>
</evidence>
<dbReference type="EMBL" id="SKFG01000060">
    <property type="protein sequence ID" value="TCZ68607.1"/>
    <property type="molecule type" value="Genomic_DNA"/>
</dbReference>
<evidence type="ECO:0000256" key="11">
    <source>
        <dbReference type="ARBA" id="ARBA00023098"/>
    </source>
</evidence>
<feature type="transmembrane region" description="Helical" evidence="14">
    <location>
        <begin position="12"/>
        <end position="32"/>
    </location>
</feature>
<dbReference type="OrthoDB" id="9784228at2"/>
<dbReference type="GO" id="GO:0080132">
    <property type="term" value="F:fatty acid 2-hydroxylase activity"/>
    <property type="evidence" value="ECO:0007669"/>
    <property type="project" value="InterPro"/>
</dbReference>
<protein>
    <submittedName>
        <fullName evidence="16">Fatty acid hydroxylase</fullName>
    </submittedName>
</protein>
<evidence type="ECO:0000256" key="7">
    <source>
        <dbReference type="ARBA" id="ARBA00022832"/>
    </source>
</evidence>
<keyword evidence="13" id="KW-0275">Fatty acid biosynthesis</keyword>
<keyword evidence="11" id="KW-0443">Lipid metabolism</keyword>
<reference evidence="16 17" key="1">
    <citation type="submission" date="2019-03" db="EMBL/GenBank/DDBJ databases">
        <authorList>
            <person name="Kim M.K.M."/>
        </authorList>
    </citation>
    <scope>NUCLEOTIDE SEQUENCE [LARGE SCALE GENOMIC DNA]</scope>
    <source>
        <strain evidence="16 17">18JY21-1</strain>
    </source>
</reference>
<evidence type="ECO:0000313" key="17">
    <source>
        <dbReference type="Proteomes" id="UP000295418"/>
    </source>
</evidence>
<keyword evidence="4 14" id="KW-0812">Transmembrane</keyword>
<proteinExistence type="predicted"/>
<keyword evidence="17" id="KW-1185">Reference proteome</keyword>
<dbReference type="Pfam" id="PF04116">
    <property type="entry name" value="FA_hydroxylase"/>
    <property type="match status" value="1"/>
</dbReference>
<accession>A0A4V2WME4</accession>
<gene>
    <name evidence="16" type="ORF">E0485_24255</name>
</gene>
<evidence type="ECO:0000256" key="2">
    <source>
        <dbReference type="ARBA" id="ARBA00004477"/>
    </source>
</evidence>
<evidence type="ECO:0000256" key="5">
    <source>
        <dbReference type="ARBA" id="ARBA00022723"/>
    </source>
</evidence>